<accession>A0A653L8X3</accession>
<organism evidence="1 2">
    <name type="scientific">Aeromonas veronii</name>
    <dbReference type="NCBI Taxonomy" id="654"/>
    <lineage>
        <taxon>Bacteria</taxon>
        <taxon>Pseudomonadati</taxon>
        <taxon>Pseudomonadota</taxon>
        <taxon>Gammaproteobacteria</taxon>
        <taxon>Aeromonadales</taxon>
        <taxon>Aeromonadaceae</taxon>
        <taxon>Aeromonas</taxon>
    </lineage>
</organism>
<sequence length="75" mass="8306">MARPALGAGRLLEPASDCWPRGMIATRGNPVQNPAYRPTPTSFRVNRHAKIPVPNGTGIFIIHAEMHRMAAFWNL</sequence>
<evidence type="ECO:0000313" key="1">
    <source>
        <dbReference type="EMBL" id="VXA87962.1"/>
    </source>
</evidence>
<name>A0A653L8X3_AERVE</name>
<proteinExistence type="predicted"/>
<dbReference type="Proteomes" id="UP000439123">
    <property type="component" value="Unassembled WGS sequence"/>
</dbReference>
<evidence type="ECO:0000313" key="2">
    <source>
        <dbReference type="Proteomes" id="UP000439123"/>
    </source>
</evidence>
<gene>
    <name evidence="1" type="ORF">AERO8C_50453</name>
</gene>
<protein>
    <submittedName>
        <fullName evidence="1">Uncharacterized protein</fullName>
    </submittedName>
</protein>
<reference evidence="1 2" key="1">
    <citation type="submission" date="2019-10" db="EMBL/GenBank/DDBJ databases">
        <authorList>
            <person name="Karimi E."/>
        </authorList>
    </citation>
    <scope>NUCLEOTIDE SEQUENCE [LARGE SCALE GENOMIC DNA]</scope>
    <source>
        <strain evidence="1">Aeromonas sp. 8C</strain>
    </source>
</reference>
<dbReference type="AlphaFoldDB" id="A0A653L8X3"/>
<dbReference type="EMBL" id="CABWLC010000018">
    <property type="protein sequence ID" value="VXA87962.1"/>
    <property type="molecule type" value="Genomic_DNA"/>
</dbReference>